<keyword evidence="7" id="KW-0540">Nuclease</keyword>
<dbReference type="PANTHER" id="PTHR23355">
    <property type="entry name" value="RIBONUCLEASE"/>
    <property type="match status" value="1"/>
</dbReference>
<dbReference type="GO" id="GO:0004519">
    <property type="term" value="F:endonuclease activity"/>
    <property type="evidence" value="ECO:0007669"/>
    <property type="project" value="TreeGrafter"/>
</dbReference>
<protein>
    <submittedName>
        <fullName evidence="7">Exosome complex exonuclease RRP44</fullName>
    </submittedName>
</protein>
<dbReference type="GO" id="GO:0016075">
    <property type="term" value="P:rRNA catabolic process"/>
    <property type="evidence" value="ECO:0007669"/>
    <property type="project" value="TreeGrafter"/>
</dbReference>
<evidence type="ECO:0000259" key="6">
    <source>
        <dbReference type="SMART" id="SM00955"/>
    </source>
</evidence>
<dbReference type="AlphaFoldDB" id="A0A6A4V7Q3"/>
<dbReference type="Pfam" id="PF00773">
    <property type="entry name" value="RNB"/>
    <property type="match status" value="1"/>
</dbReference>
<dbReference type="OrthoDB" id="189220at2759"/>
<reference evidence="7 8" key="1">
    <citation type="submission" date="2019-07" db="EMBL/GenBank/DDBJ databases">
        <title>Draft genome assembly of a fouling barnacle, Amphibalanus amphitrite (Darwin, 1854): The first reference genome for Thecostraca.</title>
        <authorList>
            <person name="Kim W."/>
        </authorList>
    </citation>
    <scope>NUCLEOTIDE SEQUENCE [LARGE SCALE GENOMIC DNA]</scope>
    <source>
        <strain evidence="7">SNU_AA5</strain>
        <tissue evidence="7">Soma without cirri and trophi</tissue>
    </source>
</reference>
<evidence type="ECO:0000313" key="8">
    <source>
        <dbReference type="Proteomes" id="UP000440578"/>
    </source>
</evidence>
<evidence type="ECO:0000313" key="7">
    <source>
        <dbReference type="EMBL" id="KAF0287210.1"/>
    </source>
</evidence>
<dbReference type="SUPFAM" id="SSF50249">
    <property type="entry name" value="Nucleic acid-binding proteins"/>
    <property type="match status" value="2"/>
</dbReference>
<dbReference type="Gene3D" id="2.40.50.140">
    <property type="entry name" value="Nucleic acid-binding proteins"/>
    <property type="match status" value="1"/>
</dbReference>
<comment type="subcellular location">
    <subcellularLocation>
        <location evidence="1">Nucleus</location>
    </subcellularLocation>
</comment>
<dbReference type="Proteomes" id="UP000440578">
    <property type="component" value="Unassembled WGS sequence"/>
</dbReference>
<dbReference type="InterPro" id="IPR050180">
    <property type="entry name" value="RNR_Ribonuclease"/>
</dbReference>
<keyword evidence="4" id="KW-0539">Nucleus</keyword>
<dbReference type="InterPro" id="IPR022966">
    <property type="entry name" value="RNase_II/R_CS"/>
</dbReference>
<keyword evidence="7" id="KW-0378">Hydrolase</keyword>
<feature type="region of interest" description="Disordered" evidence="5">
    <location>
        <begin position="502"/>
        <end position="546"/>
    </location>
</feature>
<feature type="domain" description="RNB" evidence="6">
    <location>
        <begin position="30"/>
        <end position="362"/>
    </location>
</feature>
<gene>
    <name evidence="7" type="primary">DIS3</name>
    <name evidence="7" type="ORF">FJT64_014393</name>
</gene>
<dbReference type="FunFam" id="2.40.50.140:FF:000125">
    <property type="entry name" value="exosome complex exonuclease RRP44 isoform X1"/>
    <property type="match status" value="1"/>
</dbReference>
<keyword evidence="8" id="KW-1185">Reference proteome</keyword>
<evidence type="ECO:0000256" key="5">
    <source>
        <dbReference type="SAM" id="MobiDB-lite"/>
    </source>
</evidence>
<comment type="caution">
    <text evidence="7">The sequence shown here is derived from an EMBL/GenBank/DDBJ whole genome shotgun (WGS) entry which is preliminary data.</text>
</comment>
<feature type="compositionally biased region" description="Pro residues" evidence="5">
    <location>
        <begin position="507"/>
        <end position="523"/>
    </location>
</feature>
<keyword evidence="3" id="KW-0271">Exosome</keyword>
<accession>A0A6A4V7Q3</accession>
<dbReference type="GO" id="GO:0000175">
    <property type="term" value="F:3'-5'-RNA exonuclease activity"/>
    <property type="evidence" value="ECO:0007669"/>
    <property type="project" value="TreeGrafter"/>
</dbReference>
<evidence type="ECO:0000256" key="4">
    <source>
        <dbReference type="ARBA" id="ARBA00023242"/>
    </source>
</evidence>
<evidence type="ECO:0000256" key="3">
    <source>
        <dbReference type="ARBA" id="ARBA00022835"/>
    </source>
</evidence>
<sequence length="546" mass="61411">MSIELGNMNIKASATMSYHALPLFQDEANRVDLRHVDVCSVDPPGCTDIDDALHCMPLKNGNYEVGVHIADVSHFIRPGTAIDKEAANRGTTVYLIDKRIDMVPDLLSSNLCSLRGGETRFAFSCIWEITPKAEIVNTKFHKSIIRSRAALTYAEAQLKIDDVTQQDAVSISLRGLNMLAKQLKQRRLDDGALLLASPEIRFHIDSETHDPIDVQSKQLLETNSMVEEFMLLANVSVAEQILHEFPECALLRRHPEPPPSNFLPLIKAARLQGFELDVSSNKRLQESLNSAVKPATPYFNTMLRIMATRCMMQAVYFCTGTVSRELYQHYGLAAPIYTHFTSPIRRYADIIVHRLLAVVTGQDSTYKELLDKRRTQNTCNHINYRHRMAQYSQRASVGLHTHLFFRERVREEEGYVLQVKQNAVSVLVPKYGLESTILLPGSERQNATVQFVYDEQVPCQSAAGVTLRTFDKVIVQLSVESRNIQQQKLVMKLVKPEIPGFTVEPLEAPPEPLPEPTAAPEPAKPSSKASKRQRADAARPTKKKTK</sequence>
<dbReference type="GO" id="GO:0000176">
    <property type="term" value="C:nuclear exosome (RNase complex)"/>
    <property type="evidence" value="ECO:0007669"/>
    <property type="project" value="TreeGrafter"/>
</dbReference>
<dbReference type="PANTHER" id="PTHR23355:SF35">
    <property type="entry name" value="EXOSOME COMPLEX EXONUCLEASE RRP44"/>
    <property type="match status" value="1"/>
</dbReference>
<dbReference type="PROSITE" id="PS01175">
    <property type="entry name" value="RIBONUCLEASE_II"/>
    <property type="match status" value="1"/>
</dbReference>
<dbReference type="Pfam" id="PF17215">
    <property type="entry name" value="Rrp44_S1"/>
    <property type="match status" value="1"/>
</dbReference>
<keyword evidence="7" id="KW-0269">Exonuclease</keyword>
<proteinExistence type="predicted"/>
<name>A0A6A4V7Q3_AMPAM</name>
<keyword evidence="2" id="KW-0698">rRNA processing</keyword>
<evidence type="ECO:0000256" key="1">
    <source>
        <dbReference type="ARBA" id="ARBA00004123"/>
    </source>
</evidence>
<dbReference type="GO" id="GO:0000177">
    <property type="term" value="C:cytoplasmic exosome (RNase complex)"/>
    <property type="evidence" value="ECO:0007669"/>
    <property type="project" value="TreeGrafter"/>
</dbReference>
<dbReference type="InterPro" id="IPR033770">
    <property type="entry name" value="RRP44_S1"/>
</dbReference>
<evidence type="ECO:0000256" key="2">
    <source>
        <dbReference type="ARBA" id="ARBA00022552"/>
    </source>
</evidence>
<dbReference type="EMBL" id="VIIS01002210">
    <property type="protein sequence ID" value="KAF0287210.1"/>
    <property type="molecule type" value="Genomic_DNA"/>
</dbReference>
<dbReference type="SMART" id="SM00955">
    <property type="entry name" value="RNB"/>
    <property type="match status" value="1"/>
</dbReference>
<dbReference type="GO" id="GO:0003723">
    <property type="term" value="F:RNA binding"/>
    <property type="evidence" value="ECO:0007669"/>
    <property type="project" value="InterPro"/>
</dbReference>
<dbReference type="InterPro" id="IPR012340">
    <property type="entry name" value="NA-bd_OB-fold"/>
</dbReference>
<dbReference type="InterPro" id="IPR001900">
    <property type="entry name" value="RNase_II/R"/>
</dbReference>
<organism evidence="7 8">
    <name type="scientific">Amphibalanus amphitrite</name>
    <name type="common">Striped barnacle</name>
    <name type="synonym">Balanus amphitrite</name>
    <dbReference type="NCBI Taxonomy" id="1232801"/>
    <lineage>
        <taxon>Eukaryota</taxon>
        <taxon>Metazoa</taxon>
        <taxon>Ecdysozoa</taxon>
        <taxon>Arthropoda</taxon>
        <taxon>Crustacea</taxon>
        <taxon>Multicrustacea</taxon>
        <taxon>Cirripedia</taxon>
        <taxon>Thoracica</taxon>
        <taxon>Thoracicalcarea</taxon>
        <taxon>Balanomorpha</taxon>
        <taxon>Balanoidea</taxon>
        <taxon>Balanidae</taxon>
        <taxon>Amphibalaninae</taxon>
        <taxon>Amphibalanus</taxon>
    </lineage>
</organism>
<dbReference type="GO" id="GO:0006364">
    <property type="term" value="P:rRNA processing"/>
    <property type="evidence" value="ECO:0007669"/>
    <property type="project" value="UniProtKB-KW"/>
</dbReference>
<dbReference type="GO" id="GO:0071031">
    <property type="term" value="P:nuclear mRNA surveillance of mRNA 3'-end processing"/>
    <property type="evidence" value="ECO:0007669"/>
    <property type="project" value="TreeGrafter"/>
</dbReference>